<organism evidence="1 2">
    <name type="scientific">Pseudolycoriella hygida</name>
    <dbReference type="NCBI Taxonomy" id="35572"/>
    <lineage>
        <taxon>Eukaryota</taxon>
        <taxon>Metazoa</taxon>
        <taxon>Ecdysozoa</taxon>
        <taxon>Arthropoda</taxon>
        <taxon>Hexapoda</taxon>
        <taxon>Insecta</taxon>
        <taxon>Pterygota</taxon>
        <taxon>Neoptera</taxon>
        <taxon>Endopterygota</taxon>
        <taxon>Diptera</taxon>
        <taxon>Nematocera</taxon>
        <taxon>Sciaroidea</taxon>
        <taxon>Sciaridae</taxon>
        <taxon>Pseudolycoriella</taxon>
    </lineage>
</organism>
<dbReference type="EMBL" id="WJQU01000004">
    <property type="protein sequence ID" value="KAJ6635993.1"/>
    <property type="molecule type" value="Genomic_DNA"/>
</dbReference>
<dbReference type="AlphaFoldDB" id="A0A9Q0RXK3"/>
<proteinExistence type="predicted"/>
<name>A0A9Q0RXK3_9DIPT</name>
<keyword evidence="2" id="KW-1185">Reference proteome</keyword>
<sequence>MVCFSSTKRLQKICKLLKE</sequence>
<dbReference type="Proteomes" id="UP001151699">
    <property type="component" value="Chromosome C"/>
</dbReference>
<evidence type="ECO:0000313" key="2">
    <source>
        <dbReference type="Proteomes" id="UP001151699"/>
    </source>
</evidence>
<accession>A0A9Q0RXK3</accession>
<gene>
    <name evidence="1" type="ORF">Bhyg_14579</name>
</gene>
<evidence type="ECO:0000313" key="1">
    <source>
        <dbReference type="EMBL" id="KAJ6635993.1"/>
    </source>
</evidence>
<protein>
    <submittedName>
        <fullName evidence="1">Uncharacterized protein</fullName>
    </submittedName>
</protein>
<reference evidence="1" key="1">
    <citation type="submission" date="2022-07" db="EMBL/GenBank/DDBJ databases">
        <authorList>
            <person name="Trinca V."/>
            <person name="Uliana J.V.C."/>
            <person name="Torres T.T."/>
            <person name="Ward R.J."/>
            <person name="Monesi N."/>
        </authorList>
    </citation>
    <scope>NUCLEOTIDE SEQUENCE</scope>
    <source>
        <strain evidence="1">HSMRA1968</strain>
        <tissue evidence="1">Whole embryos</tissue>
    </source>
</reference>
<comment type="caution">
    <text evidence="1">The sequence shown here is derived from an EMBL/GenBank/DDBJ whole genome shotgun (WGS) entry which is preliminary data.</text>
</comment>